<protein>
    <submittedName>
        <fullName evidence="3">Uncharacterized protein</fullName>
    </submittedName>
</protein>
<dbReference type="EMBL" id="JAEPQZ010000014">
    <property type="protein sequence ID" value="KAG2173729.1"/>
    <property type="molecule type" value="Genomic_DNA"/>
</dbReference>
<name>A0A8H7PGU0_MORIS</name>
<proteinExistence type="predicted"/>
<keyword evidence="1" id="KW-0175">Coiled coil</keyword>
<sequence length="550" mass="63955">METRLDSATHDNLQSSIETVTSRLYETTNLNQRLQVVKEKLTTRSFLRKEVKHDSKHNPQVLSLIDQDIKSLREEERRLVEQLVQANKSFLKQYKKVVVALSDSERGGRLQQDLERAFNQKIQDGFNTLSKSTSKETQQTLDAYTQHSLRELDNIKTTSTNLETRLKQHIEDCTKTFDTISSDMRKSSRSTSSSSEDYPIDRRLMKDVKEFHKYLKRIDTEGKGIANNNSLDIVHTRSKKWQEETAKQIDLLHKRNEDLQRKSLQLENITRDYNRRSSEIDIVYDKIKAQMETLKKESENKQARASNTNDTQHDITDIRTQLAELKAEMSRKVTDNDTRSDIESGLSYSNGTMDFKALQILESRIIILEQTYKFKLKELEDTIKDLSQERKDGDKNDNGKRPRTHDLETASSEIKLQMDKQAVQIKELMAFLEPLRSTVLGNTFAENLQTSMNQLIGVARRHESDIDHIYTALKEVAHAMPKEKPSNTNPVLELTLKAQVNTHERRVKEKHTLIMETLEDFKSSFTKSEEKQQKQQIQIDNLQQQLSLRN</sequence>
<feature type="coiled-coil region" evidence="1">
    <location>
        <begin position="242"/>
        <end position="311"/>
    </location>
</feature>
<comment type="caution">
    <text evidence="3">The sequence shown here is derived from an EMBL/GenBank/DDBJ whole genome shotgun (WGS) entry which is preliminary data.</text>
</comment>
<dbReference type="Proteomes" id="UP000654370">
    <property type="component" value="Unassembled WGS sequence"/>
</dbReference>
<accession>A0A8H7PGU0</accession>
<gene>
    <name evidence="3" type="ORF">INT43_005149</name>
</gene>
<evidence type="ECO:0000313" key="4">
    <source>
        <dbReference type="Proteomes" id="UP000654370"/>
    </source>
</evidence>
<dbReference type="OrthoDB" id="2420715at2759"/>
<evidence type="ECO:0000256" key="1">
    <source>
        <dbReference type="SAM" id="Coils"/>
    </source>
</evidence>
<evidence type="ECO:0000256" key="2">
    <source>
        <dbReference type="SAM" id="MobiDB-lite"/>
    </source>
</evidence>
<organism evidence="3 4">
    <name type="scientific">Mortierella isabellina</name>
    <name type="common">Filamentous fungus</name>
    <name type="synonym">Umbelopsis isabellina</name>
    <dbReference type="NCBI Taxonomy" id="91625"/>
    <lineage>
        <taxon>Eukaryota</taxon>
        <taxon>Fungi</taxon>
        <taxon>Fungi incertae sedis</taxon>
        <taxon>Mucoromycota</taxon>
        <taxon>Mucoromycotina</taxon>
        <taxon>Umbelopsidomycetes</taxon>
        <taxon>Umbelopsidales</taxon>
        <taxon>Umbelopsidaceae</taxon>
        <taxon>Umbelopsis</taxon>
    </lineage>
</organism>
<reference evidence="3" key="1">
    <citation type="submission" date="2020-12" db="EMBL/GenBank/DDBJ databases">
        <title>Metabolic potential, ecology and presence of endohyphal bacteria is reflected in genomic diversity of Mucoromycotina.</title>
        <authorList>
            <person name="Muszewska A."/>
            <person name="Okrasinska A."/>
            <person name="Steczkiewicz K."/>
            <person name="Drgas O."/>
            <person name="Orlowska M."/>
            <person name="Perlinska-Lenart U."/>
            <person name="Aleksandrzak-Piekarczyk T."/>
            <person name="Szatraj K."/>
            <person name="Zielenkiewicz U."/>
            <person name="Pilsyk S."/>
            <person name="Malc E."/>
            <person name="Mieczkowski P."/>
            <person name="Kruszewska J.S."/>
            <person name="Biernat P."/>
            <person name="Pawlowska J."/>
        </authorList>
    </citation>
    <scope>NUCLEOTIDE SEQUENCE</scope>
    <source>
        <strain evidence="3">WA0000067209</strain>
    </source>
</reference>
<feature type="coiled-coil region" evidence="1">
    <location>
        <begin position="62"/>
        <end position="89"/>
    </location>
</feature>
<evidence type="ECO:0000313" key="3">
    <source>
        <dbReference type="EMBL" id="KAG2173729.1"/>
    </source>
</evidence>
<feature type="compositionally biased region" description="Basic and acidic residues" evidence="2">
    <location>
        <begin position="389"/>
        <end position="408"/>
    </location>
</feature>
<dbReference type="AlphaFoldDB" id="A0A8H7PGU0"/>
<keyword evidence="4" id="KW-1185">Reference proteome</keyword>
<feature type="region of interest" description="Disordered" evidence="2">
    <location>
        <begin position="389"/>
        <end position="409"/>
    </location>
</feature>